<dbReference type="SUPFAM" id="SSF51182">
    <property type="entry name" value="RmlC-like cupins"/>
    <property type="match status" value="1"/>
</dbReference>
<comment type="caution">
    <text evidence="2">The sequence shown here is derived from an EMBL/GenBank/DDBJ whole genome shotgun (WGS) entry which is preliminary data.</text>
</comment>
<dbReference type="InterPro" id="IPR011051">
    <property type="entry name" value="RmlC_Cupin_sf"/>
</dbReference>
<reference evidence="2" key="2">
    <citation type="journal article" date="2021" name="PeerJ">
        <title>Extensive microbial diversity within the chicken gut microbiome revealed by metagenomics and culture.</title>
        <authorList>
            <person name="Gilroy R."/>
            <person name="Ravi A."/>
            <person name="Getino M."/>
            <person name="Pursley I."/>
            <person name="Horton D.L."/>
            <person name="Alikhan N.F."/>
            <person name="Baker D."/>
            <person name="Gharbi K."/>
            <person name="Hall N."/>
            <person name="Watson M."/>
            <person name="Adriaenssens E.M."/>
            <person name="Foster-Nyarko E."/>
            <person name="Jarju S."/>
            <person name="Secka A."/>
            <person name="Antonio M."/>
            <person name="Oren A."/>
            <person name="Chaudhuri R.R."/>
            <person name="La Ragione R."/>
            <person name="Hildebrand F."/>
            <person name="Pallen M.J."/>
        </authorList>
    </citation>
    <scope>NUCLEOTIDE SEQUENCE</scope>
    <source>
        <strain evidence="2">CHK195-4489</strain>
    </source>
</reference>
<feature type="domain" description="Cupin type-2" evidence="1">
    <location>
        <begin position="53"/>
        <end position="108"/>
    </location>
</feature>
<dbReference type="AlphaFoldDB" id="A0A9D1I689"/>
<dbReference type="EMBL" id="DVMM01000054">
    <property type="protein sequence ID" value="HIU29176.1"/>
    <property type="molecule type" value="Genomic_DNA"/>
</dbReference>
<dbReference type="Gene3D" id="2.60.120.10">
    <property type="entry name" value="Jelly Rolls"/>
    <property type="match status" value="1"/>
</dbReference>
<gene>
    <name evidence="2" type="ORF">IAD50_02640</name>
</gene>
<dbReference type="InterPro" id="IPR014710">
    <property type="entry name" value="RmlC-like_jellyroll"/>
</dbReference>
<sequence>MSDWKLVNAENVKPFVCDETYSSKMLTGDEMAGRPVININEGTLAAGCRTAGGAHEDTEIYYIVDGTGFVWLDDDKVAVKPGDILIIPPHCFHWIDNTMNDRPFKLFTFWPRQEMNGVYFERLKAWGTSVKSIDEE</sequence>
<evidence type="ECO:0000313" key="3">
    <source>
        <dbReference type="Proteomes" id="UP000824089"/>
    </source>
</evidence>
<proteinExistence type="predicted"/>
<name>A0A9D1I689_9CLOT</name>
<evidence type="ECO:0000259" key="1">
    <source>
        <dbReference type="Pfam" id="PF07883"/>
    </source>
</evidence>
<organism evidence="2 3">
    <name type="scientific">Candidatus Egerieisoma faecipullorum</name>
    <dbReference type="NCBI Taxonomy" id="2840963"/>
    <lineage>
        <taxon>Bacteria</taxon>
        <taxon>Bacillati</taxon>
        <taxon>Bacillota</taxon>
        <taxon>Clostridia</taxon>
        <taxon>Eubacteriales</taxon>
        <taxon>Clostridiaceae</taxon>
        <taxon>Clostridiaceae incertae sedis</taxon>
        <taxon>Candidatus Egerieisoma</taxon>
    </lineage>
</organism>
<reference evidence="2" key="1">
    <citation type="submission" date="2020-10" db="EMBL/GenBank/DDBJ databases">
        <authorList>
            <person name="Gilroy R."/>
        </authorList>
    </citation>
    <scope>NUCLEOTIDE SEQUENCE</scope>
    <source>
        <strain evidence="2">CHK195-4489</strain>
    </source>
</reference>
<dbReference type="InterPro" id="IPR013096">
    <property type="entry name" value="Cupin_2"/>
</dbReference>
<dbReference type="Proteomes" id="UP000824089">
    <property type="component" value="Unassembled WGS sequence"/>
</dbReference>
<evidence type="ECO:0000313" key="2">
    <source>
        <dbReference type="EMBL" id="HIU29176.1"/>
    </source>
</evidence>
<accession>A0A9D1I689</accession>
<protein>
    <submittedName>
        <fullName evidence="2">Cupin domain-containing protein</fullName>
    </submittedName>
</protein>
<dbReference type="Pfam" id="PF07883">
    <property type="entry name" value="Cupin_2"/>
    <property type="match status" value="1"/>
</dbReference>